<evidence type="ECO:0000256" key="2">
    <source>
        <dbReference type="SAM" id="SignalP"/>
    </source>
</evidence>
<dbReference type="AlphaFoldDB" id="A0A367K950"/>
<reference evidence="3 4" key="1">
    <citation type="journal article" date="2018" name="G3 (Bethesda)">
        <title>Phylogenetic and Phylogenomic Definition of Rhizopus Species.</title>
        <authorList>
            <person name="Gryganskyi A.P."/>
            <person name="Golan J."/>
            <person name="Dolatabadi S."/>
            <person name="Mondo S."/>
            <person name="Robb S."/>
            <person name="Idnurm A."/>
            <person name="Muszewska A."/>
            <person name="Steczkiewicz K."/>
            <person name="Masonjones S."/>
            <person name="Liao H.L."/>
            <person name="Gajdeczka M.T."/>
            <person name="Anike F."/>
            <person name="Vuek A."/>
            <person name="Anishchenko I.M."/>
            <person name="Voigt K."/>
            <person name="de Hoog G.S."/>
            <person name="Smith M.E."/>
            <person name="Heitman J."/>
            <person name="Vilgalys R."/>
            <person name="Stajich J.E."/>
        </authorList>
    </citation>
    <scope>NUCLEOTIDE SEQUENCE [LARGE SCALE GENOMIC DNA]</scope>
    <source>
        <strain evidence="3 4">LSU 92-RS-03</strain>
    </source>
</reference>
<dbReference type="OrthoDB" id="2286661at2759"/>
<dbReference type="EMBL" id="PJQM01002041">
    <property type="protein sequence ID" value="RCH98649.1"/>
    <property type="molecule type" value="Genomic_DNA"/>
</dbReference>
<keyword evidence="4" id="KW-1185">Reference proteome</keyword>
<feature type="signal peptide" evidence="2">
    <location>
        <begin position="1"/>
        <end position="17"/>
    </location>
</feature>
<proteinExistence type="predicted"/>
<feature type="chain" id="PRO_5017059809" evidence="2">
    <location>
        <begin position="18"/>
        <end position="393"/>
    </location>
</feature>
<keyword evidence="2" id="KW-0732">Signal</keyword>
<organism evidence="3 4">
    <name type="scientific">Rhizopus stolonifer</name>
    <name type="common">Rhizopus nigricans</name>
    <dbReference type="NCBI Taxonomy" id="4846"/>
    <lineage>
        <taxon>Eukaryota</taxon>
        <taxon>Fungi</taxon>
        <taxon>Fungi incertae sedis</taxon>
        <taxon>Mucoromycota</taxon>
        <taxon>Mucoromycotina</taxon>
        <taxon>Mucoromycetes</taxon>
        <taxon>Mucorales</taxon>
        <taxon>Mucorineae</taxon>
        <taxon>Rhizopodaceae</taxon>
        <taxon>Rhizopus</taxon>
    </lineage>
</organism>
<accession>A0A367K950</accession>
<dbReference type="Proteomes" id="UP000253551">
    <property type="component" value="Unassembled WGS sequence"/>
</dbReference>
<protein>
    <submittedName>
        <fullName evidence="3">Uncharacterized protein</fullName>
    </submittedName>
</protein>
<evidence type="ECO:0000313" key="4">
    <source>
        <dbReference type="Proteomes" id="UP000253551"/>
    </source>
</evidence>
<evidence type="ECO:0000256" key="1">
    <source>
        <dbReference type="SAM" id="MobiDB-lite"/>
    </source>
</evidence>
<feature type="compositionally biased region" description="Acidic residues" evidence="1">
    <location>
        <begin position="313"/>
        <end position="327"/>
    </location>
</feature>
<feature type="region of interest" description="Disordered" evidence="1">
    <location>
        <begin position="313"/>
        <end position="337"/>
    </location>
</feature>
<comment type="caution">
    <text evidence="3">The sequence shown here is derived from an EMBL/GenBank/DDBJ whole genome shotgun (WGS) entry which is preliminary data.</text>
</comment>
<gene>
    <name evidence="3" type="ORF">CU098_008182</name>
</gene>
<evidence type="ECO:0000313" key="3">
    <source>
        <dbReference type="EMBL" id="RCH98649.1"/>
    </source>
</evidence>
<sequence length="393" mass="41898">MKLSLISILALAGMAAAATIPEASSQGFLERLLHVDTEAINDNQMAMLARIKEAQASEDLCVNAENKMLCTMDSLVKSIAAELESYGIPNAPSEIDTAKFDEVLGRLLGVVDPAVFGNYQAYVVNMLPDSFPHDEFVASNTDENSLFIKIADEMYNIFQNVPNLTLSKLVAPFLVTNPEAKAKAIHQLIQNLSIDEKAISETAAFKEVKDLIDKKVAESKEKGEEAAMVDLSYEGLLDLMPKADVTEAASKPAAPAVAEGSIKAAALEVSAKPAAAKKEAAKDEEEEEVDEEVAELMADADAIEAEVSIVNIDEEEEEEEEEEEAAEEASQAPEPAQLLDIAQVDEKGIVMRAVLRTTLGDVLDAVLGLVGDIGKLLGNVGVDIGANISVGGK</sequence>
<name>A0A367K950_RHIST</name>